<feature type="domain" description="Periplasmic binding protein" evidence="4">
    <location>
        <begin position="83"/>
        <end position="339"/>
    </location>
</feature>
<comment type="subcellular location">
    <subcellularLocation>
        <location evidence="1">Cell envelope</location>
    </subcellularLocation>
</comment>
<evidence type="ECO:0000256" key="1">
    <source>
        <dbReference type="ARBA" id="ARBA00004196"/>
    </source>
</evidence>
<keyword evidence="3" id="KW-0732">Signal</keyword>
<name>A0A6J7I1Y7_9ZZZZ</name>
<dbReference type="GO" id="GO:0030313">
    <property type="term" value="C:cell envelope"/>
    <property type="evidence" value="ECO:0007669"/>
    <property type="project" value="UniProtKB-SubCell"/>
</dbReference>
<dbReference type="EMBL" id="CAFBMK010000125">
    <property type="protein sequence ID" value="CAB4924724.1"/>
    <property type="molecule type" value="Genomic_DNA"/>
</dbReference>
<proteinExistence type="inferred from homology"/>
<evidence type="ECO:0000256" key="3">
    <source>
        <dbReference type="ARBA" id="ARBA00022729"/>
    </source>
</evidence>
<dbReference type="AlphaFoldDB" id="A0A6J7I1Y7"/>
<evidence type="ECO:0000313" key="5">
    <source>
        <dbReference type="EMBL" id="CAB4924724.1"/>
    </source>
</evidence>
<accession>A0A6J7I1Y7</accession>
<dbReference type="Pfam" id="PF13407">
    <property type="entry name" value="Peripla_BP_4"/>
    <property type="match status" value="1"/>
</dbReference>
<dbReference type="Gene3D" id="3.40.50.2300">
    <property type="match status" value="2"/>
</dbReference>
<evidence type="ECO:0000259" key="4">
    <source>
        <dbReference type="Pfam" id="PF13407"/>
    </source>
</evidence>
<protein>
    <submittedName>
        <fullName evidence="5">Unannotated protein</fullName>
    </submittedName>
</protein>
<gene>
    <name evidence="5" type="ORF">UFOPK3564_02039</name>
</gene>
<reference evidence="5" key="1">
    <citation type="submission" date="2020-05" db="EMBL/GenBank/DDBJ databases">
        <authorList>
            <person name="Chiriac C."/>
            <person name="Salcher M."/>
            <person name="Ghai R."/>
            <person name="Kavagutti S V."/>
        </authorList>
    </citation>
    <scope>NUCLEOTIDE SEQUENCE</scope>
</reference>
<comment type="similarity">
    <text evidence="2">Belongs to the bacterial solute-binding protein 2 family.</text>
</comment>
<sequence>MRTLTTLGAVAVMGVSVLAGCGSSDDSGSSSSSGGGTAGSDVTKANVDYAKAQIEKFSVVPEFQSDAKPIDVSSLKGQTVYSIPITTSIPFYKDGEAAMSAAAKKAGVKYVTYPSQGKVSDFQQGFSDAINAKAKVIILNGPLPDTLQPQIRQAKAAGIEIIAAHEEDTTSPTPQGVDAVAAGEFYNAARLMVDKAIADQNGKPVKALAISSDETRPSKGMVAAMKDELSKRCGSSCSLTVTNVPVADWATKIQPQVQSELNRSDEINTILPIYDSMAQYTDPAIRQAARGREVNVYSFNGTPSINALMQKGGSNLKMNVGESPTLIGLLTMDQAFRLMLDEEPLDKPAAPIRVFTPENVDEAGTPPVSGKGFGDVDAGYDTLWGLK</sequence>
<dbReference type="PROSITE" id="PS51257">
    <property type="entry name" value="PROKAR_LIPOPROTEIN"/>
    <property type="match status" value="1"/>
</dbReference>
<evidence type="ECO:0000256" key="2">
    <source>
        <dbReference type="ARBA" id="ARBA00007639"/>
    </source>
</evidence>
<dbReference type="SUPFAM" id="SSF53822">
    <property type="entry name" value="Periplasmic binding protein-like I"/>
    <property type="match status" value="1"/>
</dbReference>
<dbReference type="PANTHER" id="PTHR46847:SF1">
    <property type="entry name" value="D-ALLOSE-BINDING PERIPLASMIC PROTEIN-RELATED"/>
    <property type="match status" value="1"/>
</dbReference>
<dbReference type="PANTHER" id="PTHR46847">
    <property type="entry name" value="D-ALLOSE-BINDING PERIPLASMIC PROTEIN-RELATED"/>
    <property type="match status" value="1"/>
</dbReference>
<dbReference type="InterPro" id="IPR025997">
    <property type="entry name" value="SBP_2_dom"/>
</dbReference>
<dbReference type="GO" id="GO:0030246">
    <property type="term" value="F:carbohydrate binding"/>
    <property type="evidence" value="ECO:0007669"/>
    <property type="project" value="UniProtKB-ARBA"/>
</dbReference>
<organism evidence="5">
    <name type="scientific">freshwater metagenome</name>
    <dbReference type="NCBI Taxonomy" id="449393"/>
    <lineage>
        <taxon>unclassified sequences</taxon>
        <taxon>metagenomes</taxon>
        <taxon>ecological metagenomes</taxon>
    </lineage>
</organism>
<dbReference type="InterPro" id="IPR028082">
    <property type="entry name" value="Peripla_BP_I"/>
</dbReference>